<feature type="signal peptide" evidence="3">
    <location>
        <begin position="1"/>
        <end position="24"/>
    </location>
</feature>
<sequence>MGTNLITLSTQFVILCFIHDFAYCHLEEPCNLGICLNSFFVPIKNAFCDSDNRCKCQHGFVQVSRHKCSLPSEYGDSCEHDNVCRYTDQLLYCDRTRKNSVCECKKSFHFDIRQRKCIPQVKKPKSTPMFPITAVILIACIGIFCGCGIICHNFRRQPELSLNVEQLRRPARNQNTASNNAHSRNLPNGSNNANSLQSQSHPPLLRNDSHSSSSKYDSVLYDDPPPKYEDAIKDFPSEFVTVEMNIQPQMAPIKS</sequence>
<accession>A0A9Q0MFF0</accession>
<evidence type="ECO:0008006" key="6">
    <source>
        <dbReference type="Google" id="ProtNLM"/>
    </source>
</evidence>
<evidence type="ECO:0000313" key="4">
    <source>
        <dbReference type="EMBL" id="KAJ6224896.1"/>
    </source>
</evidence>
<feature type="chain" id="PRO_5040249127" description="EB domain-containing protein" evidence="3">
    <location>
        <begin position="25"/>
        <end position="255"/>
    </location>
</feature>
<reference evidence="4" key="1">
    <citation type="submission" date="2022-12" db="EMBL/GenBank/DDBJ databases">
        <title>Genome assemblies of Blomia tropicalis.</title>
        <authorList>
            <person name="Cui Y."/>
        </authorList>
    </citation>
    <scope>NUCLEOTIDE SEQUENCE</scope>
    <source>
        <tissue evidence="4">Adult mites</tissue>
    </source>
</reference>
<dbReference type="Proteomes" id="UP001142055">
    <property type="component" value="Chromosome 1"/>
</dbReference>
<keyword evidence="2" id="KW-1133">Transmembrane helix</keyword>
<dbReference type="AlphaFoldDB" id="A0A9Q0MFF0"/>
<keyword evidence="3" id="KW-0732">Signal</keyword>
<comment type="caution">
    <text evidence="4">The sequence shown here is derived from an EMBL/GenBank/DDBJ whole genome shotgun (WGS) entry which is preliminary data.</text>
</comment>
<evidence type="ECO:0000256" key="1">
    <source>
        <dbReference type="SAM" id="MobiDB-lite"/>
    </source>
</evidence>
<feature type="region of interest" description="Disordered" evidence="1">
    <location>
        <begin position="170"/>
        <end position="231"/>
    </location>
</feature>
<name>A0A9Q0MFF0_BLOTA</name>
<feature type="compositionally biased region" description="Low complexity" evidence="1">
    <location>
        <begin position="210"/>
        <end position="222"/>
    </location>
</feature>
<protein>
    <recommendedName>
        <fullName evidence="6">EB domain-containing protein</fullName>
    </recommendedName>
</protein>
<keyword evidence="2" id="KW-0472">Membrane</keyword>
<organism evidence="4 5">
    <name type="scientific">Blomia tropicalis</name>
    <name type="common">Mite</name>
    <dbReference type="NCBI Taxonomy" id="40697"/>
    <lineage>
        <taxon>Eukaryota</taxon>
        <taxon>Metazoa</taxon>
        <taxon>Ecdysozoa</taxon>
        <taxon>Arthropoda</taxon>
        <taxon>Chelicerata</taxon>
        <taxon>Arachnida</taxon>
        <taxon>Acari</taxon>
        <taxon>Acariformes</taxon>
        <taxon>Sarcoptiformes</taxon>
        <taxon>Astigmata</taxon>
        <taxon>Glycyphagoidea</taxon>
        <taxon>Echimyopodidae</taxon>
        <taxon>Blomia</taxon>
    </lineage>
</organism>
<feature type="transmembrane region" description="Helical" evidence="2">
    <location>
        <begin position="129"/>
        <end position="151"/>
    </location>
</feature>
<evidence type="ECO:0000256" key="2">
    <source>
        <dbReference type="SAM" id="Phobius"/>
    </source>
</evidence>
<keyword evidence="5" id="KW-1185">Reference proteome</keyword>
<dbReference type="EMBL" id="JAPWDV010000001">
    <property type="protein sequence ID" value="KAJ6224896.1"/>
    <property type="molecule type" value="Genomic_DNA"/>
</dbReference>
<evidence type="ECO:0000313" key="5">
    <source>
        <dbReference type="Proteomes" id="UP001142055"/>
    </source>
</evidence>
<proteinExistence type="predicted"/>
<feature type="compositionally biased region" description="Polar residues" evidence="1">
    <location>
        <begin position="172"/>
        <end position="201"/>
    </location>
</feature>
<evidence type="ECO:0000256" key="3">
    <source>
        <dbReference type="SAM" id="SignalP"/>
    </source>
</evidence>
<keyword evidence="2" id="KW-0812">Transmembrane</keyword>
<dbReference type="OrthoDB" id="6510547at2759"/>
<gene>
    <name evidence="4" type="ORF">RDWZM_003441</name>
</gene>
<dbReference type="OMA" id="ENICRCK"/>